<dbReference type="Proteomes" id="UP000188246">
    <property type="component" value="Chromosome"/>
</dbReference>
<protein>
    <submittedName>
        <fullName evidence="1">Uncharacterized protein</fullName>
    </submittedName>
</protein>
<dbReference type="InterPro" id="IPR035940">
    <property type="entry name" value="CAP_sf"/>
</dbReference>
<name>A0A1Q2D4B0_9ENTE</name>
<dbReference type="KEGG" id="vpi:BW732_02650"/>
<dbReference type="RefSeq" id="WP_077275335.1">
    <property type="nucleotide sequence ID" value="NZ_CP019609.1"/>
</dbReference>
<organism evidence="1 2">
    <name type="scientific">Vagococcus penaei</name>
    <dbReference type="NCBI Taxonomy" id="633807"/>
    <lineage>
        <taxon>Bacteria</taxon>
        <taxon>Bacillati</taxon>
        <taxon>Bacillota</taxon>
        <taxon>Bacilli</taxon>
        <taxon>Lactobacillales</taxon>
        <taxon>Enterococcaceae</taxon>
        <taxon>Vagococcus</taxon>
    </lineage>
</organism>
<reference evidence="1 2" key="1">
    <citation type="journal article" date="2010" name="Int. J. Syst. Evol. Microbiol.">
        <title>Vagococcus penaei sp. nov., isolated from spoilage microbiota of cooked shrimp (Penaeus vannamei).</title>
        <authorList>
            <person name="Jaffres E."/>
            <person name="Prevost H."/>
            <person name="Rossero A."/>
            <person name="Joffraud J.J."/>
            <person name="Dousset X."/>
        </authorList>
    </citation>
    <scope>NUCLEOTIDE SEQUENCE [LARGE SCALE GENOMIC DNA]</scope>
    <source>
        <strain evidence="1 2">CD276</strain>
    </source>
</reference>
<gene>
    <name evidence="1" type="ORF">BW732_02650</name>
</gene>
<evidence type="ECO:0000313" key="2">
    <source>
        <dbReference type="Proteomes" id="UP000188246"/>
    </source>
</evidence>
<dbReference type="Pfam" id="PF14504">
    <property type="entry name" value="CAP_assoc_N"/>
    <property type="match status" value="1"/>
</dbReference>
<sequence length="382" mass="44208">MKRFWQFVICFILVLIAVYMKPVITSQKIPQEKHQLEVTESSFQPANMAHTELNTSGMANDIGKTEDEWLKKYPNPKKSYQSALGIKWLVYGDDLDDFFEVGIKNSRVTNIFVLGHQLDTAPFQIDMNLSDLSEITTIFSSFLIKQDGKNYRMELTEDDMNYRPLISFNNGTFAMLHLNQINGKLIAIRYLDKESLLDLMPYTSDDQNMYQAKIAENLDWSVINEDNRQQTLQLLNLLRSSENKSAYVFDVPLQEKTTKAIELFNQAPNKVLTTDEQQDYWQRQKDRVNHSTPFGLTSQEMDSLFKEARVNKKTVHGLFYHPATDIPFMISSLYGSRSYHEELLHNSDKYIGISFQKNSMLMLFSQDKETSATIKTQESSGE</sequence>
<dbReference type="STRING" id="633807.BW732_02650"/>
<dbReference type="InterPro" id="IPR029410">
    <property type="entry name" value="CAP_assoc"/>
</dbReference>
<evidence type="ECO:0000313" key="1">
    <source>
        <dbReference type="EMBL" id="AQP53240.1"/>
    </source>
</evidence>
<dbReference type="EMBL" id="CP019609">
    <property type="protein sequence ID" value="AQP53240.1"/>
    <property type="molecule type" value="Genomic_DNA"/>
</dbReference>
<dbReference type="AlphaFoldDB" id="A0A1Q2D4B0"/>
<keyword evidence="2" id="KW-1185">Reference proteome</keyword>
<dbReference type="OrthoDB" id="9783944at2"/>
<proteinExistence type="predicted"/>
<accession>A0A1Q2D4B0</accession>
<dbReference type="Gene3D" id="3.40.33.10">
    <property type="entry name" value="CAP"/>
    <property type="match status" value="1"/>
</dbReference>